<evidence type="ECO:0000259" key="2">
    <source>
        <dbReference type="Pfam" id="PF00496"/>
    </source>
</evidence>
<dbReference type="InterPro" id="IPR039424">
    <property type="entry name" value="SBP_5"/>
</dbReference>
<dbReference type="PANTHER" id="PTHR30290">
    <property type="entry name" value="PERIPLASMIC BINDING COMPONENT OF ABC TRANSPORTER"/>
    <property type="match status" value="1"/>
</dbReference>
<dbReference type="CDD" id="cd08497">
    <property type="entry name" value="MbnE-like"/>
    <property type="match status" value="1"/>
</dbReference>
<keyword evidence="1" id="KW-0732">Signal</keyword>
<feature type="domain" description="Solute-binding protein family 5" evidence="2">
    <location>
        <begin position="106"/>
        <end position="525"/>
    </location>
</feature>
<evidence type="ECO:0000313" key="3">
    <source>
        <dbReference type="EMBL" id="XCN75310.1"/>
    </source>
</evidence>
<dbReference type="SUPFAM" id="SSF53850">
    <property type="entry name" value="Periplasmic binding protein-like II"/>
    <property type="match status" value="1"/>
</dbReference>
<reference evidence="3" key="1">
    <citation type="journal article" date="2024" name="Syst. Appl. Microbiol.">
        <title>First single-strain enrichments of Electrothrix cable bacteria, description of E. aestuarii sp. nov. and E. rattekaaiensis sp. nov., and proposal of a cable bacteria taxonomy following the rules of the SeqCode.</title>
        <authorList>
            <person name="Plum-Jensen L.E."/>
            <person name="Schramm A."/>
            <person name="Marshall I.P.G."/>
        </authorList>
    </citation>
    <scope>NUCLEOTIDE SEQUENCE</scope>
    <source>
        <strain evidence="3">Rat1</strain>
    </source>
</reference>
<dbReference type="GO" id="GO:0030288">
    <property type="term" value="C:outer membrane-bounded periplasmic space"/>
    <property type="evidence" value="ECO:0007669"/>
    <property type="project" value="TreeGrafter"/>
</dbReference>
<proteinExistence type="predicted"/>
<dbReference type="Pfam" id="PF00496">
    <property type="entry name" value="SBP_bac_5"/>
    <property type="match status" value="1"/>
</dbReference>
<sequence>MSNKFLNTLVLGFAVLIPFSPGRLYAAHGVSLDGSLKYPAGFDHFDYVDPNAKKGGLLTLHDIGSFDKLNPFTLKGTGAFGLFGYENSLIFETLAVGSLDEPFAAYGLLAKDIELAEDKKSVLFTLDEKARFSDGTPVTVEDVKFSLDTLKSDLAHPSYQMYYQDISEARIEDKEQGKIRFLFSRPNRELHMIASQMPVLSKKFYTEHGFGSESKVDPMLPPVGSGPYIIKEVNPGKSITYERNPKYWAIDHPTRKGMFNYDSITVKYFKDQIVSLEALKAGDFDFMSINIAKQWQRDLVGRPYDQGKLIKKTFAHKNNQGMQGFVFNTRKGLFQSPKVRQALGLAFDFEWTNNALFFNQYTRSNSYFSNSYLAATGLPSEAELKLLNPLKEKYPGKIPPEVFTTALTPPTTTPPNSLRGNLRQAKQILTEQGWQVKDGVLTSTDGTQRFEFEILLASSSFERVMAPYVKNLSKLGVKASYRTIDPSLYMDRLKNFDFDMTVNVFSQSQSPGNEQRNNWTSSAASHNGSANLAGIQSPVVDSLVDSLIYAETQDELIAACKALDRVLWYGYYVVPNWYLAYHRLTFSSRFKQPKQLPVYYTPYDLLYTWWFQEE</sequence>
<dbReference type="GO" id="GO:0042884">
    <property type="term" value="P:microcin transport"/>
    <property type="evidence" value="ECO:0007669"/>
    <property type="project" value="TreeGrafter"/>
</dbReference>
<dbReference type="KEGG" id="eaj:Q3M24_11465"/>
<dbReference type="InterPro" id="IPR030678">
    <property type="entry name" value="Peptide/Ni-bd"/>
</dbReference>
<gene>
    <name evidence="3" type="ORF">Q3M24_11465</name>
</gene>
<reference evidence="3" key="2">
    <citation type="submission" date="2024-06" db="EMBL/GenBank/DDBJ databases">
        <authorList>
            <person name="Plum-Jensen L.E."/>
            <person name="Schramm A."/>
            <person name="Marshall I.P.G."/>
        </authorList>
    </citation>
    <scope>NUCLEOTIDE SEQUENCE</scope>
    <source>
        <strain evidence="3">Rat1</strain>
    </source>
</reference>
<evidence type="ECO:0000256" key="1">
    <source>
        <dbReference type="ARBA" id="ARBA00022729"/>
    </source>
</evidence>
<name>A0AAU8M2K4_9BACT</name>
<dbReference type="EMBL" id="CP159373">
    <property type="protein sequence ID" value="XCN75310.1"/>
    <property type="molecule type" value="Genomic_DNA"/>
</dbReference>
<dbReference type="AlphaFoldDB" id="A0AAU8M2K4"/>
<protein>
    <submittedName>
        <fullName evidence="3">Extracellular solute-binding protein</fullName>
    </submittedName>
</protein>
<dbReference type="Gene3D" id="3.40.190.10">
    <property type="entry name" value="Periplasmic binding protein-like II"/>
    <property type="match status" value="1"/>
</dbReference>
<accession>A0AAU8M2K4</accession>
<dbReference type="GO" id="GO:0043190">
    <property type="term" value="C:ATP-binding cassette (ABC) transporter complex"/>
    <property type="evidence" value="ECO:0007669"/>
    <property type="project" value="InterPro"/>
</dbReference>
<dbReference type="PIRSF" id="PIRSF002741">
    <property type="entry name" value="MppA"/>
    <property type="match status" value="1"/>
</dbReference>
<dbReference type="GO" id="GO:0015833">
    <property type="term" value="P:peptide transport"/>
    <property type="evidence" value="ECO:0007669"/>
    <property type="project" value="TreeGrafter"/>
</dbReference>
<dbReference type="GO" id="GO:1904680">
    <property type="term" value="F:peptide transmembrane transporter activity"/>
    <property type="evidence" value="ECO:0007669"/>
    <property type="project" value="TreeGrafter"/>
</dbReference>
<dbReference type="Gene3D" id="3.10.105.10">
    <property type="entry name" value="Dipeptide-binding Protein, Domain 3"/>
    <property type="match status" value="1"/>
</dbReference>
<organism evidence="3">
    <name type="scientific">Candidatus Electrothrix aestuarii</name>
    <dbReference type="NCBI Taxonomy" id="3062594"/>
    <lineage>
        <taxon>Bacteria</taxon>
        <taxon>Pseudomonadati</taxon>
        <taxon>Thermodesulfobacteriota</taxon>
        <taxon>Desulfobulbia</taxon>
        <taxon>Desulfobulbales</taxon>
        <taxon>Desulfobulbaceae</taxon>
        <taxon>Candidatus Electrothrix</taxon>
    </lineage>
</organism>
<dbReference type="PANTHER" id="PTHR30290:SF64">
    <property type="entry name" value="ABC TRANSPORTER PERIPLASMIC BINDING PROTEIN"/>
    <property type="match status" value="1"/>
</dbReference>
<dbReference type="InterPro" id="IPR000914">
    <property type="entry name" value="SBP_5_dom"/>
</dbReference>